<evidence type="ECO:0000256" key="6">
    <source>
        <dbReference type="ARBA" id="ARBA00022723"/>
    </source>
</evidence>
<dbReference type="EMBL" id="CP001145">
    <property type="protein sequence ID" value="ACI18152.1"/>
    <property type="molecule type" value="Genomic_DNA"/>
</dbReference>
<comment type="similarity">
    <text evidence="2">Belongs to the uracil-DNA glycosylase (UDG) superfamily. Type 4 (UDGa) family.</text>
</comment>
<keyword evidence="5" id="KW-0004">4Fe-4S</keyword>
<dbReference type="KEGG" id="cpo:COPRO5265_0734"/>
<evidence type="ECO:0000256" key="10">
    <source>
        <dbReference type="ARBA" id="ARBA00023014"/>
    </source>
</evidence>
<dbReference type="SMART" id="SM00987">
    <property type="entry name" value="UreE_C"/>
    <property type="match status" value="1"/>
</dbReference>
<keyword evidence="7" id="KW-0227">DNA damage</keyword>
<dbReference type="OrthoDB" id="5290748at2"/>
<dbReference type="PANTHER" id="PTHR33693">
    <property type="entry name" value="TYPE-5 URACIL-DNA GLYCOSYLASE"/>
    <property type="match status" value="1"/>
</dbReference>
<dbReference type="Proteomes" id="UP000001732">
    <property type="component" value="Chromosome"/>
</dbReference>
<sequence length="186" mass="20638">MNQELWKELEQFALNCKACELCKTRRNVVFGSGDPNSRLWLVGEAPGSNEDEQGLPFVGQAGAILDTFLEKNGFKRHSLFITNVIKCRPPNNADPTEDQKSNCFPILAAQLAIGKPKYILALGRHAAEAFVPKPFRSIKEIRGQVVLSGETKVVVTYHPAAVLRNPRLGEIVEHDIQMMSRLIAGE</sequence>
<keyword evidence="8" id="KW-0378">Hydrolase</keyword>
<dbReference type="CDD" id="cd10030">
    <property type="entry name" value="UDG-F4_TTUDGA_SPO1dp_like"/>
    <property type="match status" value="1"/>
</dbReference>
<comment type="catalytic activity">
    <reaction evidence="1">
        <text>Hydrolyzes single-stranded DNA or mismatched double-stranded DNA and polynucleotides, releasing free uracil.</text>
        <dbReference type="EC" id="3.2.2.27"/>
    </reaction>
</comment>
<evidence type="ECO:0000256" key="4">
    <source>
        <dbReference type="ARBA" id="ARBA00019403"/>
    </source>
</evidence>
<keyword evidence="10" id="KW-0411">Iron-sulfur</keyword>
<reference evidence="13 14" key="2">
    <citation type="journal article" date="2014" name="Genome Announc.">
        <title>Complete Genome Sequence of Coprothermobacter proteolyticus DSM 5265.</title>
        <authorList>
            <person name="Alexiev A."/>
            <person name="Coil D.A."/>
            <person name="Badger J.H."/>
            <person name="Enticknap J."/>
            <person name="Ward N."/>
            <person name="Robb F.T."/>
            <person name="Eisen J.A."/>
        </authorList>
    </citation>
    <scope>NUCLEOTIDE SEQUENCE [LARGE SCALE GENOMIC DNA]</scope>
    <source>
        <strain evidence="14">ATCC 35245 / DSM 5265 / OCM 4 / BT</strain>
    </source>
</reference>
<feature type="domain" description="Uracil-DNA glycosylase-like" evidence="12">
    <location>
        <begin position="30"/>
        <end position="177"/>
    </location>
</feature>
<accession>B5Y8I5</accession>
<dbReference type="PANTHER" id="PTHR33693:SF1">
    <property type="entry name" value="TYPE-4 URACIL-DNA GLYCOSYLASE"/>
    <property type="match status" value="1"/>
</dbReference>
<dbReference type="GO" id="GO:0004844">
    <property type="term" value="F:uracil DNA N-glycosylase activity"/>
    <property type="evidence" value="ECO:0007669"/>
    <property type="project" value="UniProtKB-EC"/>
</dbReference>
<evidence type="ECO:0000256" key="9">
    <source>
        <dbReference type="ARBA" id="ARBA00023004"/>
    </source>
</evidence>
<dbReference type="GO" id="GO:0046872">
    <property type="term" value="F:metal ion binding"/>
    <property type="evidence" value="ECO:0007669"/>
    <property type="project" value="UniProtKB-KW"/>
</dbReference>
<dbReference type="InterPro" id="IPR005273">
    <property type="entry name" value="Ura-DNA_glyco_family4"/>
</dbReference>
<evidence type="ECO:0000256" key="11">
    <source>
        <dbReference type="ARBA" id="ARBA00023204"/>
    </source>
</evidence>
<dbReference type="InterPro" id="IPR005122">
    <property type="entry name" value="Uracil-DNA_glycosylase-like"/>
</dbReference>
<dbReference type="GO" id="GO:0006281">
    <property type="term" value="P:DNA repair"/>
    <property type="evidence" value="ECO:0007669"/>
    <property type="project" value="UniProtKB-KW"/>
</dbReference>
<evidence type="ECO:0000256" key="2">
    <source>
        <dbReference type="ARBA" id="ARBA00006521"/>
    </source>
</evidence>
<gene>
    <name evidence="13" type="ordered locus">COPRO5265_0734</name>
</gene>
<dbReference type="AlphaFoldDB" id="B5Y8I5"/>
<proteinExistence type="inferred from homology"/>
<keyword evidence="14" id="KW-1185">Reference proteome</keyword>
<evidence type="ECO:0000259" key="12">
    <source>
        <dbReference type="SMART" id="SM00986"/>
    </source>
</evidence>
<evidence type="ECO:0000256" key="1">
    <source>
        <dbReference type="ARBA" id="ARBA00001400"/>
    </source>
</evidence>
<dbReference type="RefSeq" id="WP_012544802.1">
    <property type="nucleotide sequence ID" value="NC_011295.1"/>
</dbReference>
<dbReference type="InterPro" id="IPR051536">
    <property type="entry name" value="UDG_Type-4/5"/>
</dbReference>
<dbReference type="SUPFAM" id="SSF52141">
    <property type="entry name" value="Uracil-DNA glycosylase-like"/>
    <property type="match status" value="1"/>
</dbReference>
<dbReference type="HOGENOM" id="CLU_044815_1_3_9"/>
<dbReference type="Gene3D" id="3.40.470.10">
    <property type="entry name" value="Uracil-DNA glycosylase-like domain"/>
    <property type="match status" value="1"/>
</dbReference>
<evidence type="ECO:0000256" key="5">
    <source>
        <dbReference type="ARBA" id="ARBA00022485"/>
    </source>
</evidence>
<dbReference type="EC" id="3.2.2.27" evidence="3"/>
<dbReference type="GO" id="GO:0051539">
    <property type="term" value="F:4 iron, 4 sulfur cluster binding"/>
    <property type="evidence" value="ECO:0007669"/>
    <property type="project" value="UniProtKB-KW"/>
</dbReference>
<evidence type="ECO:0000313" key="14">
    <source>
        <dbReference type="Proteomes" id="UP000001732"/>
    </source>
</evidence>
<name>B5Y8I5_COPPD</name>
<reference evidence="14" key="1">
    <citation type="submission" date="2008-08" db="EMBL/GenBank/DDBJ databases">
        <title>The complete genome sequence of Coprothermobacter proteolyticus strain ATCC 5245 / DSM 5265 / BT.</title>
        <authorList>
            <person name="Dodson R.J."/>
            <person name="Durkin A.S."/>
            <person name="Wu M."/>
            <person name="Eisen J."/>
            <person name="Sutton G."/>
        </authorList>
    </citation>
    <scope>NUCLEOTIDE SEQUENCE [LARGE SCALE GENOMIC DNA]</scope>
    <source>
        <strain evidence="14">ATCC 35245 / DSM 5265 / OCM 4 / BT</strain>
    </source>
</reference>
<keyword evidence="6" id="KW-0479">Metal-binding</keyword>
<evidence type="ECO:0000256" key="3">
    <source>
        <dbReference type="ARBA" id="ARBA00012030"/>
    </source>
</evidence>
<keyword evidence="11" id="KW-0234">DNA repair</keyword>
<keyword evidence="9" id="KW-0408">Iron</keyword>
<protein>
    <recommendedName>
        <fullName evidence="4">Type-4 uracil-DNA glycosylase</fullName>
        <ecNumber evidence="3">3.2.2.27</ecNumber>
    </recommendedName>
</protein>
<evidence type="ECO:0000256" key="7">
    <source>
        <dbReference type="ARBA" id="ARBA00022763"/>
    </source>
</evidence>
<evidence type="ECO:0000313" key="13">
    <source>
        <dbReference type="EMBL" id="ACI18152.1"/>
    </source>
</evidence>
<dbReference type="InterPro" id="IPR036895">
    <property type="entry name" value="Uracil-DNA_glycosylase-like_sf"/>
</dbReference>
<dbReference type="Pfam" id="PF03167">
    <property type="entry name" value="UDG"/>
    <property type="match status" value="1"/>
</dbReference>
<evidence type="ECO:0000256" key="8">
    <source>
        <dbReference type="ARBA" id="ARBA00022801"/>
    </source>
</evidence>
<dbReference type="NCBIfam" id="TIGR00758">
    <property type="entry name" value="UDG_fam4"/>
    <property type="match status" value="1"/>
</dbReference>
<dbReference type="STRING" id="309798.COPRO5265_0734"/>
<dbReference type="SMART" id="SM00986">
    <property type="entry name" value="UDG"/>
    <property type="match status" value="1"/>
</dbReference>
<organism evidence="13 14">
    <name type="scientific">Coprothermobacter proteolyticus (strain ATCC 35245 / DSM 5265 / OCM 4 / BT)</name>
    <dbReference type="NCBI Taxonomy" id="309798"/>
    <lineage>
        <taxon>Bacteria</taxon>
        <taxon>Pseudomonadati</taxon>
        <taxon>Coprothermobacterota</taxon>
        <taxon>Coprothermobacteria</taxon>
        <taxon>Coprothermobacterales</taxon>
        <taxon>Coprothermobacteraceae</taxon>
        <taxon>Coprothermobacter</taxon>
    </lineage>
</organism>
<dbReference type="eggNOG" id="COG1573">
    <property type="taxonomic scope" value="Bacteria"/>
</dbReference>